<dbReference type="VEuPathDB" id="AmoebaDB:NfTy_004010"/>
<name>A0A6A5C471_NAEFO</name>
<dbReference type="EMBL" id="VFQX01000004">
    <property type="protein sequence ID" value="KAF0984127.1"/>
    <property type="molecule type" value="Genomic_DNA"/>
</dbReference>
<proteinExistence type="predicted"/>
<dbReference type="VEuPathDB" id="AmoebaDB:FDP41_008042"/>
<dbReference type="GeneID" id="68115260"/>
<sequence>MQNSSSLQMTQRCGEVNNSSVMSALLLSQQQHDNNDEHNQSPSLFTPSSTLTKNDINGTTQVLTAHESKLTCFTTPSFSLATSFTENEMKCIDTYLTCVCTSPSSFSMSSFEGSSSTLFHHDRIVPSSSSLYPAPIEEKSLFSQSISFASNCKATTELLVSKPHPSSSSPTLLDISFPQAQPELHEVPQLALHTSCTIPSSSCSPSPNVEEEEGISPSCQIEIRIPHSSSPVKITKPKKLQRKKSISIAHPGASFVKENPWQFHTYVKGKRQHTNNLVFYHFNPKVSNIK</sequence>
<comment type="caution">
    <text evidence="2">The sequence shown here is derived from an EMBL/GenBank/DDBJ whole genome shotgun (WGS) entry which is preliminary data.</text>
</comment>
<dbReference type="VEuPathDB" id="AmoebaDB:NF0091600"/>
<evidence type="ECO:0000313" key="2">
    <source>
        <dbReference type="EMBL" id="KAF0984127.1"/>
    </source>
</evidence>
<organism evidence="2 3">
    <name type="scientific">Naegleria fowleri</name>
    <name type="common">Brain eating amoeba</name>
    <dbReference type="NCBI Taxonomy" id="5763"/>
    <lineage>
        <taxon>Eukaryota</taxon>
        <taxon>Discoba</taxon>
        <taxon>Heterolobosea</taxon>
        <taxon>Tetramitia</taxon>
        <taxon>Eutetramitia</taxon>
        <taxon>Vahlkampfiidae</taxon>
        <taxon>Naegleria</taxon>
    </lineage>
</organism>
<dbReference type="RefSeq" id="XP_044568840.1">
    <property type="nucleotide sequence ID" value="XM_044711854.1"/>
</dbReference>
<dbReference type="Proteomes" id="UP000444721">
    <property type="component" value="Unassembled WGS sequence"/>
</dbReference>
<reference evidence="2 3" key="1">
    <citation type="journal article" date="2019" name="Sci. Rep.">
        <title>Nanopore sequencing improves the draft genome of the human pathogenic amoeba Naegleria fowleri.</title>
        <authorList>
            <person name="Liechti N."/>
            <person name="Schurch N."/>
            <person name="Bruggmann R."/>
            <person name="Wittwer M."/>
        </authorList>
    </citation>
    <scope>NUCLEOTIDE SEQUENCE [LARGE SCALE GENOMIC DNA]</scope>
    <source>
        <strain evidence="2 3">ATCC 30894</strain>
    </source>
</reference>
<dbReference type="AlphaFoldDB" id="A0A6A5C471"/>
<evidence type="ECO:0000313" key="3">
    <source>
        <dbReference type="Proteomes" id="UP000444721"/>
    </source>
</evidence>
<keyword evidence="3" id="KW-1185">Reference proteome</keyword>
<accession>A0A6A5C471</accession>
<protein>
    <submittedName>
        <fullName evidence="2">Uncharacterized protein</fullName>
    </submittedName>
</protein>
<dbReference type="OrthoDB" id="10558767at2759"/>
<feature type="compositionally biased region" description="Low complexity" evidence="1">
    <location>
        <begin position="40"/>
        <end position="51"/>
    </location>
</feature>
<gene>
    <name evidence="2" type="ORF">FDP41_008042</name>
</gene>
<evidence type="ECO:0000256" key="1">
    <source>
        <dbReference type="SAM" id="MobiDB-lite"/>
    </source>
</evidence>
<feature type="region of interest" description="Disordered" evidence="1">
    <location>
        <begin position="32"/>
        <end position="51"/>
    </location>
</feature>